<sequence>MSREDIKASPNDTWSLASSSTKITSTSEASTIVPEHKHPKHSTLVFTRLGPLRVNMRIFPENAKNEGLYFIHISGTMSNDTEITLHSGASKHGTILGSCIFNKFRPSKITLKSRTGSKSTMFLVAQSGCYQWAMPRTLEASDDSMKIGERSFIWRRAAELDRNPKKADALNLELCSSNPFEVHAVYAGALPGSGKGGVLELKDDLGEDFRDMLVLTLSSLVEKARQRRDRSGDNTARIMAFA</sequence>
<feature type="region of interest" description="Disordered" evidence="1">
    <location>
        <begin position="1"/>
        <end position="20"/>
    </location>
</feature>
<evidence type="ECO:0000313" key="3">
    <source>
        <dbReference type="Proteomes" id="UP001149074"/>
    </source>
</evidence>
<dbReference type="OrthoDB" id="4359245at2759"/>
<evidence type="ECO:0000313" key="2">
    <source>
        <dbReference type="EMBL" id="KAJ5109713.1"/>
    </source>
</evidence>
<reference evidence="2" key="1">
    <citation type="submission" date="2022-11" db="EMBL/GenBank/DDBJ databases">
        <authorList>
            <person name="Petersen C."/>
        </authorList>
    </citation>
    <scope>NUCLEOTIDE SEQUENCE</scope>
    <source>
        <strain evidence="2">IBT 30761</strain>
    </source>
</reference>
<proteinExistence type="predicted"/>
<dbReference type="RefSeq" id="XP_056477824.1">
    <property type="nucleotide sequence ID" value="XM_056614852.1"/>
</dbReference>
<dbReference type="AlphaFoldDB" id="A0A9W9G0H5"/>
<protein>
    <submittedName>
        <fullName evidence="2">Uncharacterized protein</fullName>
    </submittedName>
</protein>
<keyword evidence="3" id="KW-1185">Reference proteome</keyword>
<name>A0A9W9G0H5_9EURO</name>
<feature type="compositionally biased region" description="Polar residues" evidence="1">
    <location>
        <begin position="10"/>
        <end position="20"/>
    </location>
</feature>
<dbReference type="GeneID" id="81353831"/>
<organism evidence="2 3">
    <name type="scientific">Penicillium argentinense</name>
    <dbReference type="NCBI Taxonomy" id="1131581"/>
    <lineage>
        <taxon>Eukaryota</taxon>
        <taxon>Fungi</taxon>
        <taxon>Dikarya</taxon>
        <taxon>Ascomycota</taxon>
        <taxon>Pezizomycotina</taxon>
        <taxon>Eurotiomycetes</taxon>
        <taxon>Eurotiomycetidae</taxon>
        <taxon>Eurotiales</taxon>
        <taxon>Aspergillaceae</taxon>
        <taxon>Penicillium</taxon>
    </lineage>
</organism>
<dbReference type="EMBL" id="JAPQKI010000003">
    <property type="protein sequence ID" value="KAJ5109713.1"/>
    <property type="molecule type" value="Genomic_DNA"/>
</dbReference>
<dbReference type="Proteomes" id="UP001149074">
    <property type="component" value="Unassembled WGS sequence"/>
</dbReference>
<evidence type="ECO:0000256" key="1">
    <source>
        <dbReference type="SAM" id="MobiDB-lite"/>
    </source>
</evidence>
<gene>
    <name evidence="2" type="ORF">N7532_002358</name>
</gene>
<accession>A0A9W9G0H5</accession>
<comment type="caution">
    <text evidence="2">The sequence shown here is derived from an EMBL/GenBank/DDBJ whole genome shotgun (WGS) entry which is preliminary data.</text>
</comment>
<reference evidence="2" key="2">
    <citation type="journal article" date="2023" name="IMA Fungus">
        <title>Comparative genomic study of the Penicillium genus elucidates a diverse pangenome and 15 lateral gene transfer events.</title>
        <authorList>
            <person name="Petersen C."/>
            <person name="Sorensen T."/>
            <person name="Nielsen M.R."/>
            <person name="Sondergaard T.E."/>
            <person name="Sorensen J.L."/>
            <person name="Fitzpatrick D.A."/>
            <person name="Frisvad J.C."/>
            <person name="Nielsen K.L."/>
        </authorList>
    </citation>
    <scope>NUCLEOTIDE SEQUENCE</scope>
    <source>
        <strain evidence="2">IBT 30761</strain>
    </source>
</reference>